<comment type="caution">
    <text evidence="3">The sequence shown here is derived from an EMBL/GenBank/DDBJ whole genome shotgun (WGS) entry which is preliminary data.</text>
</comment>
<feature type="region of interest" description="Disordered" evidence="1">
    <location>
        <begin position="563"/>
        <end position="592"/>
    </location>
</feature>
<dbReference type="EMBL" id="WJQU01000004">
    <property type="protein sequence ID" value="KAJ6635268.1"/>
    <property type="molecule type" value="Genomic_DNA"/>
</dbReference>
<evidence type="ECO:0000313" key="3">
    <source>
        <dbReference type="EMBL" id="KAJ6635268.1"/>
    </source>
</evidence>
<accession>A0A9Q0MNM2</accession>
<reference evidence="3" key="1">
    <citation type="submission" date="2022-07" db="EMBL/GenBank/DDBJ databases">
        <authorList>
            <person name="Trinca V."/>
            <person name="Uliana J.V.C."/>
            <person name="Torres T.T."/>
            <person name="Ward R.J."/>
            <person name="Monesi N."/>
        </authorList>
    </citation>
    <scope>NUCLEOTIDE SEQUENCE</scope>
    <source>
        <strain evidence="3">HSMRA1968</strain>
        <tissue evidence="3">Whole embryos</tissue>
    </source>
</reference>
<dbReference type="Proteomes" id="UP001151699">
    <property type="component" value="Chromosome C"/>
</dbReference>
<organism evidence="3 4">
    <name type="scientific">Pseudolycoriella hygida</name>
    <dbReference type="NCBI Taxonomy" id="35572"/>
    <lineage>
        <taxon>Eukaryota</taxon>
        <taxon>Metazoa</taxon>
        <taxon>Ecdysozoa</taxon>
        <taxon>Arthropoda</taxon>
        <taxon>Hexapoda</taxon>
        <taxon>Insecta</taxon>
        <taxon>Pterygota</taxon>
        <taxon>Neoptera</taxon>
        <taxon>Endopterygota</taxon>
        <taxon>Diptera</taxon>
        <taxon>Nematocera</taxon>
        <taxon>Sciaroidea</taxon>
        <taxon>Sciaridae</taxon>
        <taxon>Pseudolycoriella</taxon>
    </lineage>
</organism>
<evidence type="ECO:0000313" key="4">
    <source>
        <dbReference type="Proteomes" id="UP001151699"/>
    </source>
</evidence>
<proteinExistence type="predicted"/>
<sequence>MLILRQSWMLFLCCAGVYSIRYEEDSNATTVQSRQLQSGFFPSDFNQNDNYNGNYNNANNNENYYNYNYNYNTNSQPQGGGLQFPDKDTQNPGSVNYQDNSIFNTGEHYSGDQQSQYQSGFNDVKPLNIPNRENNDVQYFAYQESPTFPNTKPPITSYYQQNIPFTPNLQNPPPPQRVTQRPIGPFYRPQRPLGTVNNIPQPTGFYQQNYAGDYNNYQTTSNPISNFISNIGQGAADFFNGGQNSNYFNGPNPPPQFDSFNRPIRPQGFGNRPPPSPFGTIEQLGKAIDEITRNDDFQCIPKVICQMFGNQRQQNSFSSILGSPIFSGLIAAVPSSSTGLIYGRAALLGYTSGESTCNGAYPKCPKHEDDLLYYLNNHRGGFFRFFNGGASFGDDSNYNYNHNQQNNQFNQNYNQQQNTPQQSSLGNLAALQNLADAINQSDGINLSNIASNGGLLNNLAGLVGGNGGGTVDLLSSLIGSNSDASSGGASGILNSLIAGGGGGGTPSGANNGGAISLLTGLAQNAGSNANLGSVVGNLLTGFIGNRFSSRKISKRSVDEDAIDKVNNENPSTGKIDLNLDRKNASTDGNQTEDAVDIQPRIVHGKLPILSESNDQSNSHIKFTENVETTYRDEKKIKFNDNDDDRKKPFFIFPVNDISPHNENVIFPTTNNVFRLSKKIKFQRIESEPQFFPTSDDHQSLNEIKNETPQRIKMVFPETDRTGTGNLIFDNNKFETESTRIGKILTGLRVLQQLQEHQLNGNNNRIHFDATNGNRYDSNSQFNANPLYGLTQSNDGYQQSFANRYTTNQQANNHRFGNQNYNINYNSQSNYNAAHGGGDSSQNVYVTNGKGVVEYYINSAGVKVYV</sequence>
<evidence type="ECO:0000256" key="1">
    <source>
        <dbReference type="SAM" id="MobiDB-lite"/>
    </source>
</evidence>
<protein>
    <submittedName>
        <fullName evidence="3">Uncharacterized protein</fullName>
    </submittedName>
</protein>
<keyword evidence="4" id="KW-1185">Reference proteome</keyword>
<dbReference type="OrthoDB" id="8196075at2759"/>
<dbReference type="AlphaFoldDB" id="A0A9Q0MNM2"/>
<keyword evidence="2" id="KW-0732">Signal</keyword>
<feature type="chain" id="PRO_5040451099" evidence="2">
    <location>
        <begin position="20"/>
        <end position="865"/>
    </location>
</feature>
<name>A0A9Q0MNM2_9DIPT</name>
<feature type="signal peptide" evidence="2">
    <location>
        <begin position="1"/>
        <end position="19"/>
    </location>
</feature>
<gene>
    <name evidence="3" type="ORF">Bhyg_13853</name>
</gene>
<evidence type="ECO:0000256" key="2">
    <source>
        <dbReference type="SAM" id="SignalP"/>
    </source>
</evidence>